<evidence type="ECO:0000256" key="1">
    <source>
        <dbReference type="SAM" id="MobiDB-lite"/>
    </source>
</evidence>
<dbReference type="EMBL" id="CABPRZ010000032">
    <property type="protein sequence ID" value="VVE56748.1"/>
    <property type="molecule type" value="Genomic_DNA"/>
</dbReference>
<keyword evidence="2" id="KW-0812">Transmembrane</keyword>
<reference evidence="3 4" key="1">
    <citation type="submission" date="2019-08" db="EMBL/GenBank/DDBJ databases">
        <authorList>
            <person name="Peeters C."/>
        </authorList>
    </citation>
    <scope>NUCLEOTIDE SEQUENCE [LARGE SCALE GENOMIC DNA]</scope>
    <source>
        <strain evidence="3 4">LMG 30175</strain>
    </source>
</reference>
<evidence type="ECO:0000313" key="3">
    <source>
        <dbReference type="EMBL" id="VVE56748.1"/>
    </source>
</evidence>
<organism evidence="3 4">
    <name type="scientific">Pandoraea terrae</name>
    <dbReference type="NCBI Taxonomy" id="1537710"/>
    <lineage>
        <taxon>Bacteria</taxon>
        <taxon>Pseudomonadati</taxon>
        <taxon>Pseudomonadota</taxon>
        <taxon>Betaproteobacteria</taxon>
        <taxon>Burkholderiales</taxon>
        <taxon>Burkholderiaceae</taxon>
        <taxon>Pandoraea</taxon>
    </lineage>
</organism>
<gene>
    <name evidence="3" type="ORF">PTE30175_05026</name>
</gene>
<feature type="transmembrane region" description="Helical" evidence="2">
    <location>
        <begin position="23"/>
        <end position="45"/>
    </location>
</feature>
<keyword evidence="4" id="KW-1185">Reference proteome</keyword>
<dbReference type="AlphaFoldDB" id="A0A5E4Z7J4"/>
<dbReference type="OrthoDB" id="8565731at2"/>
<evidence type="ECO:0008006" key="5">
    <source>
        <dbReference type="Google" id="ProtNLM"/>
    </source>
</evidence>
<proteinExistence type="predicted"/>
<name>A0A5E4Z7J4_9BURK</name>
<evidence type="ECO:0000313" key="4">
    <source>
        <dbReference type="Proteomes" id="UP000414233"/>
    </source>
</evidence>
<keyword evidence="2" id="KW-1133">Transmembrane helix</keyword>
<evidence type="ECO:0000256" key="2">
    <source>
        <dbReference type="SAM" id="Phobius"/>
    </source>
</evidence>
<dbReference type="Proteomes" id="UP000414233">
    <property type="component" value="Unassembled WGS sequence"/>
</dbReference>
<sequence length="73" mass="7937">MFIVLLGWLYVLLMVSITMPSLILGILTFVLGGLAPAALLLYVSGSKGRRARQRRQDAPSPDPGDTNRNGPDR</sequence>
<feature type="region of interest" description="Disordered" evidence="1">
    <location>
        <begin position="47"/>
        <end position="73"/>
    </location>
</feature>
<keyword evidence="2" id="KW-0472">Membrane</keyword>
<protein>
    <recommendedName>
        <fullName evidence="5">Transmembrane protein</fullName>
    </recommendedName>
</protein>
<accession>A0A5E4Z7J4</accession>